<dbReference type="GO" id="GO:0022857">
    <property type="term" value="F:transmembrane transporter activity"/>
    <property type="evidence" value="ECO:0000318"/>
    <property type="project" value="GO_Central"/>
</dbReference>
<dbReference type="KEGG" id="spu:105441048"/>
<keyword evidence="3 10" id="KW-0812">Transmembrane</keyword>
<proteinExistence type="predicted"/>
<feature type="transmembrane region" description="Helical" evidence="10">
    <location>
        <begin position="90"/>
        <end position="116"/>
    </location>
</feature>
<feature type="transmembrane region" description="Helical" evidence="10">
    <location>
        <begin position="150"/>
        <end position="170"/>
    </location>
</feature>
<dbReference type="EnsemblMetazoa" id="XM_030994160">
    <property type="protein sequence ID" value="XP_030850020"/>
    <property type="gene ID" value="LOC105441048"/>
</dbReference>
<evidence type="ECO:0000259" key="11">
    <source>
        <dbReference type="Pfam" id="PF00520"/>
    </source>
</evidence>
<reference evidence="12" key="2">
    <citation type="submission" date="2021-01" db="UniProtKB">
        <authorList>
            <consortium name="EnsemblMetazoa"/>
        </authorList>
    </citation>
    <scope>IDENTIFICATION</scope>
</reference>
<evidence type="ECO:0000256" key="4">
    <source>
        <dbReference type="ARBA" id="ARBA00022737"/>
    </source>
</evidence>
<dbReference type="InParanoid" id="A0A7M7PGR1"/>
<evidence type="ECO:0000256" key="8">
    <source>
        <dbReference type="ARBA" id="ARBA00023136"/>
    </source>
</evidence>
<dbReference type="Gene3D" id="1.10.287.70">
    <property type="match status" value="1"/>
</dbReference>
<dbReference type="Proteomes" id="UP000007110">
    <property type="component" value="Unassembled WGS sequence"/>
</dbReference>
<dbReference type="InterPro" id="IPR005821">
    <property type="entry name" value="Ion_trans_dom"/>
</dbReference>
<feature type="transmembrane region" description="Helical" evidence="10">
    <location>
        <begin position="191"/>
        <end position="213"/>
    </location>
</feature>
<dbReference type="GO" id="GO:0034220">
    <property type="term" value="P:monoatomic ion transmembrane transport"/>
    <property type="evidence" value="ECO:0000318"/>
    <property type="project" value="GO_Central"/>
</dbReference>
<evidence type="ECO:0000256" key="10">
    <source>
        <dbReference type="SAM" id="Phobius"/>
    </source>
</evidence>
<evidence type="ECO:0000313" key="12">
    <source>
        <dbReference type="EnsemblMetazoa" id="XP_030850020"/>
    </source>
</evidence>
<feature type="domain" description="Ion transport" evidence="11">
    <location>
        <begin position="112"/>
        <end position="304"/>
    </location>
</feature>
<comment type="subcellular location">
    <subcellularLocation>
        <location evidence="1">Membrane</location>
        <topology evidence="1">Multi-pass membrane protein</topology>
    </subcellularLocation>
</comment>
<keyword evidence="6" id="KW-0040">ANK repeat</keyword>
<evidence type="ECO:0000256" key="5">
    <source>
        <dbReference type="ARBA" id="ARBA00022989"/>
    </source>
</evidence>
<evidence type="ECO:0000256" key="2">
    <source>
        <dbReference type="ARBA" id="ARBA00022448"/>
    </source>
</evidence>
<protein>
    <recommendedName>
        <fullName evidence="11">Ion transport domain-containing protein</fullName>
    </recommendedName>
</protein>
<dbReference type="GeneID" id="105441048"/>
<keyword evidence="7" id="KW-0406">Ion transport</keyword>
<evidence type="ECO:0000256" key="7">
    <source>
        <dbReference type="ARBA" id="ARBA00023065"/>
    </source>
</evidence>
<dbReference type="PANTHER" id="PTHR47143:SF3">
    <property type="entry name" value="PWWP DOMAIN-CONTAINING PROTEIN"/>
    <property type="match status" value="1"/>
</dbReference>
<feature type="transmembrane region" description="Helical" evidence="10">
    <location>
        <begin position="268"/>
        <end position="294"/>
    </location>
</feature>
<dbReference type="RefSeq" id="XP_030850020.1">
    <property type="nucleotide sequence ID" value="XM_030994160.1"/>
</dbReference>
<evidence type="ECO:0000256" key="6">
    <source>
        <dbReference type="ARBA" id="ARBA00023043"/>
    </source>
</evidence>
<keyword evidence="9" id="KW-0407">Ion channel</keyword>
<keyword evidence="4" id="KW-0677">Repeat</keyword>
<dbReference type="Pfam" id="PF00520">
    <property type="entry name" value="Ion_trans"/>
    <property type="match status" value="1"/>
</dbReference>
<dbReference type="OMA" id="NTENCNT"/>
<dbReference type="GO" id="GO:0005216">
    <property type="term" value="F:monoatomic ion channel activity"/>
    <property type="evidence" value="ECO:0007669"/>
    <property type="project" value="InterPro"/>
</dbReference>
<keyword evidence="8 10" id="KW-0472">Membrane</keyword>
<evidence type="ECO:0000256" key="1">
    <source>
        <dbReference type="ARBA" id="ARBA00004141"/>
    </source>
</evidence>
<keyword evidence="5 10" id="KW-1133">Transmembrane helix</keyword>
<keyword evidence="2" id="KW-0813">Transport</keyword>
<organism evidence="12 13">
    <name type="scientific">Strongylocentrotus purpuratus</name>
    <name type="common">Purple sea urchin</name>
    <dbReference type="NCBI Taxonomy" id="7668"/>
    <lineage>
        <taxon>Eukaryota</taxon>
        <taxon>Metazoa</taxon>
        <taxon>Echinodermata</taxon>
        <taxon>Eleutherozoa</taxon>
        <taxon>Echinozoa</taxon>
        <taxon>Echinoidea</taxon>
        <taxon>Euechinoidea</taxon>
        <taxon>Echinacea</taxon>
        <taxon>Camarodonta</taxon>
        <taxon>Echinidea</taxon>
        <taxon>Strongylocentrotidae</taxon>
        <taxon>Strongylocentrotus</taxon>
    </lineage>
</organism>
<evidence type="ECO:0000256" key="3">
    <source>
        <dbReference type="ARBA" id="ARBA00022692"/>
    </source>
</evidence>
<dbReference type="GO" id="GO:1902495">
    <property type="term" value="C:transmembrane transporter complex"/>
    <property type="evidence" value="ECO:0000318"/>
    <property type="project" value="GO_Central"/>
</dbReference>
<dbReference type="PANTHER" id="PTHR47143">
    <property type="entry name" value="TRANSIENT RECEPTOR POTENTIAL CATION CHANNEL PROTEIN PAINLESS"/>
    <property type="match status" value="1"/>
</dbReference>
<evidence type="ECO:0000256" key="9">
    <source>
        <dbReference type="ARBA" id="ARBA00023303"/>
    </source>
</evidence>
<sequence length="442" mass="50154">MPCTPTAAAAAAAAYTVATVATTSTGTASIDPTKIFDDDGNLLVDRKHKPKYSQIKKGQHPLALMQGQERHANLLTHPLSIKLIEHKWRILGSAVNSVSLIVYLFFLAFLTGYVLVNPPSSFIKFTNISTIIWYYEPDKLLPETTYSEKWQWQCGALAIFLAWINLALYVRQTSTLGIYVIMFEDVLFSTVKFLAVILLFLIAFALAFNTLLLNQTDFHSFGDSFLRTIAMTTGELDFSRIFHSQNYLGTENVSTEEDYVLTSVFSDLITSVMFVVFAIVMPIIAMNLLIGVAVEDIHGIRQKATFYYMKLKVDRVISAENMALGTPLGEYVIRWLPITVQSLKIELSRGSKLTRYRTWFASVIDFEQLRESVRAVCKRNQEREELRNQLKMKKPSCSHIEDQPDGRTDQTLLQKLCQMRDQMQDEILKVNGLISQVQQQTV</sequence>
<evidence type="ECO:0000313" key="13">
    <source>
        <dbReference type="Proteomes" id="UP000007110"/>
    </source>
</evidence>
<reference evidence="13" key="1">
    <citation type="submission" date="2015-02" db="EMBL/GenBank/DDBJ databases">
        <title>Genome sequencing for Strongylocentrotus purpuratus.</title>
        <authorList>
            <person name="Murali S."/>
            <person name="Liu Y."/>
            <person name="Vee V."/>
            <person name="English A."/>
            <person name="Wang M."/>
            <person name="Skinner E."/>
            <person name="Han Y."/>
            <person name="Muzny D.M."/>
            <person name="Worley K.C."/>
            <person name="Gibbs R.A."/>
        </authorList>
    </citation>
    <scope>NUCLEOTIDE SEQUENCE</scope>
</reference>
<dbReference type="InterPro" id="IPR052076">
    <property type="entry name" value="TRP_cation_channel"/>
</dbReference>
<dbReference type="AlphaFoldDB" id="A0A7M7PGR1"/>
<name>A0A7M7PGR1_STRPU</name>
<accession>A0A7M7PGR1</accession>
<keyword evidence="13" id="KW-1185">Reference proteome</keyword>
<dbReference type="OrthoDB" id="1661883at2759"/>